<dbReference type="Proteomes" id="UP000077315">
    <property type="component" value="Unassembled WGS sequence"/>
</dbReference>
<dbReference type="Gene3D" id="3.30.420.10">
    <property type="entry name" value="Ribonuclease H-like superfamily/Ribonuclease H"/>
    <property type="match status" value="1"/>
</dbReference>
<accession>A0A167LN02</accession>
<reference evidence="3" key="1">
    <citation type="submission" date="2015-06" db="EMBL/GenBank/DDBJ databases">
        <title>Expansion of signal transduction pathways in fungi by whole-genome duplication.</title>
        <authorList>
            <consortium name="DOE Joint Genome Institute"/>
            <person name="Corrochano L.M."/>
            <person name="Kuo A."/>
            <person name="Marcet-Houben M."/>
            <person name="Polaino S."/>
            <person name="Salamov A."/>
            <person name="Villalobos J.M."/>
            <person name="Alvarez M.I."/>
            <person name="Avalos J."/>
            <person name="Benito E.P."/>
            <person name="Benoit I."/>
            <person name="Burger G."/>
            <person name="Camino L.P."/>
            <person name="Canovas D."/>
            <person name="Cerda-Olmedo E."/>
            <person name="Cheng J.-F."/>
            <person name="Dominguez A."/>
            <person name="Elias M."/>
            <person name="Eslava A.P."/>
            <person name="Glaser F."/>
            <person name="Grimwood J."/>
            <person name="Gutierrez G."/>
            <person name="Heitman J."/>
            <person name="Henrissat B."/>
            <person name="Iturriaga E.A."/>
            <person name="Lang B.F."/>
            <person name="Lavin J.L."/>
            <person name="Lee S."/>
            <person name="Li W."/>
            <person name="Lindquist E."/>
            <person name="Lopez-Garcia S."/>
            <person name="Luque E.M."/>
            <person name="Marcos A.T."/>
            <person name="Martin J."/>
            <person name="McCluskey K."/>
            <person name="Medina H.R."/>
            <person name="Miralles-Duran A."/>
            <person name="Miyazaki A."/>
            <person name="Munoz-Torres E."/>
            <person name="Oguiza J.A."/>
            <person name="Ohm R."/>
            <person name="Olmedo M."/>
            <person name="Orejas M."/>
            <person name="Ortiz-Castellanos L."/>
            <person name="Pisabarro A.G."/>
            <person name="Rodriguez-Romero J."/>
            <person name="Ruiz-Herrera J."/>
            <person name="Ruiz-Vazquez R."/>
            <person name="Sanz C."/>
            <person name="Schackwitz W."/>
            <person name="Schmutz J."/>
            <person name="Shahriari M."/>
            <person name="Shelest E."/>
            <person name="Silva-Franco F."/>
            <person name="Soanes D."/>
            <person name="Syed K."/>
            <person name="Tagua V.G."/>
            <person name="Talbot N.J."/>
            <person name="Thon M."/>
            <person name="De vries R.P."/>
            <person name="Wiebenga A."/>
            <person name="Yadav J.S."/>
            <person name="Braun E.L."/>
            <person name="Baker S."/>
            <person name="Garre V."/>
            <person name="Horwitz B."/>
            <person name="Torres-Martinez S."/>
            <person name="Idnurm A."/>
            <person name="Herrera-Estrella A."/>
            <person name="Gabaldon T."/>
            <person name="Grigoriev I.V."/>
        </authorList>
    </citation>
    <scope>NUCLEOTIDE SEQUENCE [LARGE SCALE GENOMIC DNA]</scope>
    <source>
        <strain evidence="3">NRRL 1555(-)</strain>
    </source>
</reference>
<evidence type="ECO:0000313" key="3">
    <source>
        <dbReference type="Proteomes" id="UP000077315"/>
    </source>
</evidence>
<dbReference type="AlphaFoldDB" id="A0A167LN02"/>
<sequence>MPKINSKMRALSQKAAAKRLSHSQSESVELARKEVDPTPEISESSGTEDALNGKYSRNRSSYSSRHVRRLKKAEREAAKGSARVDSFFLPIANSSSAETEIGLDEESDSADEVESKEEFKSRVKDAIIDLSKFVVPVISSTSEQQKLGVAEMGKYEGAYHYLYTLINTDMKKMAASKFASDIVYKQKSTWYRARKIRQHAKEYLETRRISLGAQGKHAKRVSVLDDEDIKQQILEWFRSQPRAKRSIAGLSVHLKEVILPKAIGSSLISDELEIEGSAIKPLSTDCLRRKLISWGFYFKHLGKVVYFDGHEREDVLTYRNAWSKRMMKYYQYSEKYDNVTPSLVSYPQLPEGVKQHVFVTHDESTFYANDYQKYAWVEDGESYCLPKSEGRSIMISEFQCPCHGTMRGYVGDQYKTSRVVFYPGAQYEGYWKSSHMCAQLTDIIPLFNAIHPNAVAVFLFDQSSNHKAYPEDALLAQNMNLCAIEVKDSDSGQGKFRDSSFYVRKQYDYAEQQKNKKYKKYFIGLRGILQQRSMYRNEAERYSLKRSCNNVATADSRCCAIHIMERQPDFANKKSALEEIVEGSGHKFELYPKYHCECNWIERYWGAAKKEARRECDYSFQSLNRKINSFLDSVCPPEDDVPEKIRRYFHKSFAYINAYSLGHDAEHAFEIVKQFSKLHKSHRKLRLNQ</sequence>
<evidence type="ECO:0000256" key="1">
    <source>
        <dbReference type="SAM" id="MobiDB-lite"/>
    </source>
</evidence>
<evidence type="ECO:0000313" key="2">
    <source>
        <dbReference type="EMBL" id="OAD70768.1"/>
    </source>
</evidence>
<dbReference type="PANTHER" id="PTHR35871">
    <property type="entry name" value="EXPRESSED PROTEIN"/>
    <property type="match status" value="1"/>
</dbReference>
<protein>
    <recommendedName>
        <fullName evidence="4">DDE-1 domain-containing protein</fullName>
    </recommendedName>
</protein>
<name>A0A167LN02_PHYB8</name>
<dbReference type="InterPro" id="IPR036397">
    <property type="entry name" value="RNaseH_sf"/>
</dbReference>
<feature type="region of interest" description="Disordered" evidence="1">
    <location>
        <begin position="1"/>
        <end position="75"/>
    </location>
</feature>
<evidence type="ECO:0008006" key="4">
    <source>
        <dbReference type="Google" id="ProtNLM"/>
    </source>
</evidence>
<dbReference type="GeneID" id="28992895"/>
<dbReference type="GO" id="GO:0003676">
    <property type="term" value="F:nucleic acid binding"/>
    <property type="evidence" value="ECO:0007669"/>
    <property type="project" value="InterPro"/>
</dbReference>
<dbReference type="OrthoDB" id="10044727at2759"/>
<dbReference type="RefSeq" id="XP_018288808.1">
    <property type="nucleotide sequence ID" value="XM_018431989.1"/>
</dbReference>
<dbReference type="STRING" id="763407.A0A167LN02"/>
<gene>
    <name evidence="2" type="ORF">PHYBLDRAFT_147994</name>
</gene>
<organism evidence="2 3">
    <name type="scientific">Phycomyces blakesleeanus (strain ATCC 8743b / DSM 1359 / FGSC 10004 / NBRC 33097 / NRRL 1555)</name>
    <dbReference type="NCBI Taxonomy" id="763407"/>
    <lineage>
        <taxon>Eukaryota</taxon>
        <taxon>Fungi</taxon>
        <taxon>Fungi incertae sedis</taxon>
        <taxon>Mucoromycota</taxon>
        <taxon>Mucoromycotina</taxon>
        <taxon>Mucoromycetes</taxon>
        <taxon>Mucorales</taxon>
        <taxon>Phycomycetaceae</taxon>
        <taxon>Phycomyces</taxon>
    </lineage>
</organism>
<keyword evidence="3" id="KW-1185">Reference proteome</keyword>
<proteinExistence type="predicted"/>
<dbReference type="InParanoid" id="A0A167LN02"/>
<dbReference type="VEuPathDB" id="FungiDB:PHYBLDRAFT_147994"/>
<dbReference type="EMBL" id="KV440987">
    <property type="protein sequence ID" value="OAD70768.1"/>
    <property type="molecule type" value="Genomic_DNA"/>
</dbReference>
<dbReference type="PANTHER" id="PTHR35871:SF1">
    <property type="entry name" value="CXC1-LIKE CYSTEINE CLUSTER ASSOCIATED WITH KDZ TRANSPOSASES DOMAIN-CONTAINING PROTEIN"/>
    <property type="match status" value="1"/>
</dbReference>